<organism evidence="1 2">
    <name type="scientific">Salsuginibacillus halophilus</name>
    <dbReference type="NCBI Taxonomy" id="517424"/>
    <lineage>
        <taxon>Bacteria</taxon>
        <taxon>Bacillati</taxon>
        <taxon>Bacillota</taxon>
        <taxon>Bacilli</taxon>
        <taxon>Bacillales</taxon>
        <taxon>Bacillaceae</taxon>
        <taxon>Salsuginibacillus</taxon>
    </lineage>
</organism>
<proteinExistence type="predicted"/>
<keyword evidence="2" id="KW-1185">Reference proteome</keyword>
<accession>A0A2P8H6A5</accession>
<dbReference type="Proteomes" id="UP000242310">
    <property type="component" value="Unassembled WGS sequence"/>
</dbReference>
<evidence type="ECO:0000313" key="2">
    <source>
        <dbReference type="Proteomes" id="UP000242310"/>
    </source>
</evidence>
<comment type="caution">
    <text evidence="1">The sequence shown here is derived from an EMBL/GenBank/DDBJ whole genome shotgun (WGS) entry which is preliminary data.</text>
</comment>
<evidence type="ECO:0000313" key="1">
    <source>
        <dbReference type="EMBL" id="PSL41730.1"/>
    </source>
</evidence>
<reference evidence="1 2" key="1">
    <citation type="submission" date="2018-03" db="EMBL/GenBank/DDBJ databases">
        <title>Genomic Encyclopedia of Type Strains, Phase III (KMG-III): the genomes of soil and plant-associated and newly described type strains.</title>
        <authorList>
            <person name="Whitman W."/>
        </authorList>
    </citation>
    <scope>NUCLEOTIDE SEQUENCE [LARGE SCALE GENOMIC DNA]</scope>
    <source>
        <strain evidence="1 2">CGMCC 1.07653</strain>
    </source>
</reference>
<dbReference type="OrthoDB" id="9976593at2"/>
<dbReference type="EMBL" id="PYAV01000018">
    <property type="protein sequence ID" value="PSL41730.1"/>
    <property type="molecule type" value="Genomic_DNA"/>
</dbReference>
<dbReference type="AlphaFoldDB" id="A0A2P8H6A5"/>
<protein>
    <submittedName>
        <fullName evidence="1">Uncharacterized protein</fullName>
    </submittedName>
</protein>
<dbReference type="RefSeq" id="WP_106589902.1">
    <property type="nucleotide sequence ID" value="NZ_PYAV01000018.1"/>
</dbReference>
<gene>
    <name evidence="1" type="ORF">B0H94_11843</name>
</gene>
<sequence>MRSELDNRIAGTGMIEPTYNDAEDELNRVSGKVHVNLEHDSLVFDKRDDKRWHELNGKVKTYFIDPTSI</sequence>
<name>A0A2P8H6A5_9BACI</name>